<keyword evidence="1" id="KW-0732">Signal</keyword>
<evidence type="ECO:0000313" key="4">
    <source>
        <dbReference type="Proteomes" id="UP001259492"/>
    </source>
</evidence>
<keyword evidence="4" id="KW-1185">Reference proteome</keyword>
<dbReference type="InterPro" id="IPR036291">
    <property type="entry name" value="NAD(P)-bd_dom_sf"/>
</dbReference>
<dbReference type="PANTHER" id="PTHR43245">
    <property type="entry name" value="BIFUNCTIONAL POLYMYXIN RESISTANCE PROTEIN ARNA"/>
    <property type="match status" value="1"/>
</dbReference>
<dbReference type="Proteomes" id="UP001259492">
    <property type="component" value="Unassembled WGS sequence"/>
</dbReference>
<dbReference type="InterPro" id="IPR050177">
    <property type="entry name" value="Lipid_A_modif_metabolic_enz"/>
</dbReference>
<dbReference type="InterPro" id="IPR001509">
    <property type="entry name" value="Epimerase_deHydtase"/>
</dbReference>
<dbReference type="SUPFAM" id="SSF51735">
    <property type="entry name" value="NAD(P)-binding Rossmann-fold domains"/>
    <property type="match status" value="1"/>
</dbReference>
<dbReference type="Pfam" id="PF01370">
    <property type="entry name" value="Epimerase"/>
    <property type="match status" value="1"/>
</dbReference>
<gene>
    <name evidence="3" type="ORF">RM697_08655</name>
</gene>
<protein>
    <submittedName>
        <fullName evidence="3">NAD-dependent epimerase/dehydratase family protein</fullName>
    </submittedName>
</protein>
<feature type="domain" description="NAD-dependent epimerase/dehydratase" evidence="2">
    <location>
        <begin position="51"/>
        <end position="269"/>
    </location>
</feature>
<dbReference type="PROSITE" id="PS51257">
    <property type="entry name" value="PROKAR_LIPOPROTEIN"/>
    <property type="match status" value="1"/>
</dbReference>
<feature type="signal peptide" evidence="1">
    <location>
        <begin position="1"/>
        <end position="30"/>
    </location>
</feature>
<name>A0ABU2YN67_9FLAO</name>
<proteinExistence type="predicted"/>
<evidence type="ECO:0000259" key="2">
    <source>
        <dbReference type="Pfam" id="PF01370"/>
    </source>
</evidence>
<sequence length="389" mass="44404">MSTKKSRREFLITSLKASLAVPLLSSGLYACNSATKTKTDATESKSKKLNILILGGTSFLGPHQIAYALDRGHSVSIFTRGKTIPKVRTEVFDKVEHLIGDRNDNLKALENRKWDAVIDNSGRQVDWTRKTAELLKDNCELYMYTSSVGVYYPYVKERYTESDSVVLKVPEDATEIERYEYDYGVMKANSELVAAEHFGNDRTIVVRPTYMIGPGDRTDRFMHWPIRLSQPGEVLVPGKSNDAVQYIDIRDAAEFMIRLLEDKKSGIYNATGPKQSQNILDFVKEANTAFNIDHNYVSIDDYEFLEKNEIYFSIPWIMPTPDHLGSAGMSTEKVINNGMTYRFLKQTVKDTHDWWNSDAVDAKRRDDYMANADTLLNKEAKLLDAWKKR</sequence>
<organism evidence="3 4">
    <name type="scientific">Microcosmobacter mediterraneus</name>
    <dbReference type="NCBI Taxonomy" id="3075607"/>
    <lineage>
        <taxon>Bacteria</taxon>
        <taxon>Pseudomonadati</taxon>
        <taxon>Bacteroidota</taxon>
        <taxon>Flavobacteriia</taxon>
        <taxon>Flavobacteriales</taxon>
        <taxon>Flavobacteriaceae</taxon>
        <taxon>Microcosmobacter</taxon>
    </lineage>
</organism>
<dbReference type="RefSeq" id="WP_311427480.1">
    <property type="nucleotide sequence ID" value="NZ_JAVRIA010000004.1"/>
</dbReference>
<reference evidence="3 4" key="1">
    <citation type="submission" date="2023-09" db="EMBL/GenBank/DDBJ databases">
        <authorList>
            <person name="Rey-Velasco X."/>
        </authorList>
    </citation>
    <scope>NUCLEOTIDE SEQUENCE [LARGE SCALE GENOMIC DNA]</scope>
    <source>
        <strain evidence="3 4">W332</strain>
    </source>
</reference>
<evidence type="ECO:0000256" key="1">
    <source>
        <dbReference type="SAM" id="SignalP"/>
    </source>
</evidence>
<comment type="caution">
    <text evidence="3">The sequence shown here is derived from an EMBL/GenBank/DDBJ whole genome shotgun (WGS) entry which is preliminary data.</text>
</comment>
<evidence type="ECO:0000313" key="3">
    <source>
        <dbReference type="EMBL" id="MDT0558715.1"/>
    </source>
</evidence>
<feature type="chain" id="PRO_5045843265" evidence="1">
    <location>
        <begin position="31"/>
        <end position="389"/>
    </location>
</feature>
<dbReference type="Gene3D" id="3.40.50.720">
    <property type="entry name" value="NAD(P)-binding Rossmann-like Domain"/>
    <property type="match status" value="1"/>
</dbReference>
<accession>A0ABU2YN67</accession>
<dbReference type="EMBL" id="JAVRIA010000004">
    <property type="protein sequence ID" value="MDT0558715.1"/>
    <property type="molecule type" value="Genomic_DNA"/>
</dbReference>